<dbReference type="AlphaFoldDB" id="A0A9P6STW9"/>
<sequence>EYGSFDNIKTMKAYLKFLSDTPGAFDGSKTDHTLWFMRKYGGKPGAQAADRMKGKKTDQSDKAITSTPFKRQSPGDESETFEDGQS</sequence>
<proteinExistence type="predicted"/>
<feature type="compositionally biased region" description="Acidic residues" evidence="1">
    <location>
        <begin position="76"/>
        <end position="86"/>
    </location>
</feature>
<evidence type="ECO:0000256" key="1">
    <source>
        <dbReference type="SAM" id="MobiDB-lite"/>
    </source>
</evidence>
<feature type="region of interest" description="Disordered" evidence="1">
    <location>
        <begin position="44"/>
        <end position="86"/>
    </location>
</feature>
<accession>A0A9P6STW9</accession>
<protein>
    <submittedName>
        <fullName evidence="2">Uncharacterized protein</fullName>
    </submittedName>
</protein>
<reference evidence="2" key="1">
    <citation type="journal article" date="2020" name="Fungal Divers.">
        <title>Resolving the Mortierellaceae phylogeny through synthesis of multi-gene phylogenetics and phylogenomics.</title>
        <authorList>
            <person name="Vandepol N."/>
            <person name="Liber J."/>
            <person name="Desiro A."/>
            <person name="Na H."/>
            <person name="Kennedy M."/>
            <person name="Barry K."/>
            <person name="Grigoriev I.V."/>
            <person name="Miller A.N."/>
            <person name="O'Donnell K."/>
            <person name="Stajich J.E."/>
            <person name="Bonito G."/>
        </authorList>
    </citation>
    <scope>NUCLEOTIDE SEQUENCE</scope>
    <source>
        <strain evidence="2">MES-2147</strain>
    </source>
</reference>
<evidence type="ECO:0000313" key="2">
    <source>
        <dbReference type="EMBL" id="KAG0002519.1"/>
    </source>
</evidence>
<feature type="compositionally biased region" description="Basic and acidic residues" evidence="1">
    <location>
        <begin position="50"/>
        <end position="61"/>
    </location>
</feature>
<dbReference type="OrthoDB" id="2392608at2759"/>
<evidence type="ECO:0000313" key="3">
    <source>
        <dbReference type="Proteomes" id="UP000749646"/>
    </source>
</evidence>
<feature type="non-terminal residue" evidence="2">
    <location>
        <position position="1"/>
    </location>
</feature>
<dbReference type="EMBL" id="JAAAHW010000432">
    <property type="protein sequence ID" value="KAG0002519.1"/>
    <property type="molecule type" value="Genomic_DNA"/>
</dbReference>
<comment type="caution">
    <text evidence="2">The sequence shown here is derived from an EMBL/GenBank/DDBJ whole genome shotgun (WGS) entry which is preliminary data.</text>
</comment>
<dbReference type="Proteomes" id="UP000749646">
    <property type="component" value="Unassembled WGS sequence"/>
</dbReference>
<organism evidence="2 3">
    <name type="scientific">Modicella reniformis</name>
    <dbReference type="NCBI Taxonomy" id="1440133"/>
    <lineage>
        <taxon>Eukaryota</taxon>
        <taxon>Fungi</taxon>
        <taxon>Fungi incertae sedis</taxon>
        <taxon>Mucoromycota</taxon>
        <taxon>Mortierellomycotina</taxon>
        <taxon>Mortierellomycetes</taxon>
        <taxon>Mortierellales</taxon>
        <taxon>Mortierellaceae</taxon>
        <taxon>Modicella</taxon>
    </lineage>
</organism>
<gene>
    <name evidence="2" type="ORF">BGZ65_002570</name>
</gene>
<keyword evidence="3" id="KW-1185">Reference proteome</keyword>
<name>A0A9P6STW9_9FUNG</name>